<organism evidence="1 2">
    <name type="scientific">Deinococcus arenicola</name>
    <dbReference type="NCBI Taxonomy" id="2994950"/>
    <lineage>
        <taxon>Bacteria</taxon>
        <taxon>Thermotogati</taxon>
        <taxon>Deinococcota</taxon>
        <taxon>Deinococci</taxon>
        <taxon>Deinococcales</taxon>
        <taxon>Deinococcaceae</taxon>
        <taxon>Deinococcus</taxon>
    </lineage>
</organism>
<evidence type="ECO:0000313" key="1">
    <source>
        <dbReference type="EMBL" id="MDV6376439.1"/>
    </source>
</evidence>
<protein>
    <submittedName>
        <fullName evidence="1">Uncharacterized protein</fullName>
    </submittedName>
</protein>
<dbReference type="Proteomes" id="UP001276150">
    <property type="component" value="Unassembled WGS sequence"/>
</dbReference>
<accession>A0ABU4DWK8</accession>
<gene>
    <name evidence="1" type="ORF">ORD21_17735</name>
</gene>
<evidence type="ECO:0000313" key="2">
    <source>
        <dbReference type="Proteomes" id="UP001276150"/>
    </source>
</evidence>
<proteinExistence type="predicted"/>
<comment type="caution">
    <text evidence="1">The sequence shown here is derived from an EMBL/GenBank/DDBJ whole genome shotgun (WGS) entry which is preliminary data.</text>
</comment>
<dbReference type="EMBL" id="JAPMIV010000062">
    <property type="protein sequence ID" value="MDV6376439.1"/>
    <property type="molecule type" value="Genomic_DNA"/>
</dbReference>
<name>A0ABU4DWK8_9DEIO</name>
<dbReference type="RefSeq" id="WP_317641795.1">
    <property type="nucleotide sequence ID" value="NZ_JAPMIV010000062.1"/>
</dbReference>
<keyword evidence="2" id="KW-1185">Reference proteome</keyword>
<reference evidence="1 2" key="1">
    <citation type="submission" date="2022-11" db="EMBL/GenBank/DDBJ databases">
        <title>Deinococcus ZS9-10, Low Temperature and Draught-tolerating, UV-resistant Bacteria from Continental Antarctica.</title>
        <authorList>
            <person name="Cheng L."/>
        </authorList>
    </citation>
    <scope>NUCLEOTIDE SEQUENCE [LARGE SCALE GENOMIC DNA]</scope>
    <source>
        <strain evidence="1 2">ZS9-10</strain>
    </source>
</reference>
<sequence length="225" mass="24904">METDLFLEPAEAQVIAGQLNALAIQGDTGAQQVLQLLRGEPTRLYGVSPLDALLPPRLLQAIDAPGEQFTRVTVSLGDPLTPERARLTRRTAEPIMIHVCEQLRAAGLNVADPQKSAHELAMIMRNRLEWYNPERDARLFTERAEMLLGRARDMQSRLQSGEPANVLEITYLVMAATEIPRRAPDAPAWPELSALTDQLALAAHPLSRGFRLPDDEGDDEWGDEA</sequence>